<dbReference type="SUPFAM" id="SSF55729">
    <property type="entry name" value="Acyl-CoA N-acyltransferases (Nat)"/>
    <property type="match status" value="1"/>
</dbReference>
<accession>A0A1H9ESZ9</accession>
<evidence type="ECO:0000313" key="3">
    <source>
        <dbReference type="Proteomes" id="UP000199055"/>
    </source>
</evidence>
<dbReference type="Gene3D" id="3.40.630.30">
    <property type="match status" value="1"/>
</dbReference>
<dbReference type="PROSITE" id="PS51186">
    <property type="entry name" value="GNAT"/>
    <property type="match status" value="1"/>
</dbReference>
<dbReference type="Proteomes" id="UP000199055">
    <property type="component" value="Unassembled WGS sequence"/>
</dbReference>
<gene>
    <name evidence="2" type="ORF">SAMN05216481_105281</name>
</gene>
<evidence type="ECO:0000313" key="2">
    <source>
        <dbReference type="EMBL" id="SEQ28707.1"/>
    </source>
</evidence>
<proteinExistence type="predicted"/>
<keyword evidence="2" id="KW-0808">Transferase</keyword>
<dbReference type="InterPro" id="IPR000182">
    <property type="entry name" value="GNAT_dom"/>
</dbReference>
<name>A0A1H9ESZ9_9ACTN</name>
<dbReference type="RefSeq" id="WP_245770063.1">
    <property type="nucleotide sequence ID" value="NZ_FOET01000005.1"/>
</dbReference>
<organism evidence="2 3">
    <name type="scientific">Streptomyces radiopugnans</name>
    <dbReference type="NCBI Taxonomy" id="403935"/>
    <lineage>
        <taxon>Bacteria</taxon>
        <taxon>Bacillati</taxon>
        <taxon>Actinomycetota</taxon>
        <taxon>Actinomycetes</taxon>
        <taxon>Kitasatosporales</taxon>
        <taxon>Streptomycetaceae</taxon>
        <taxon>Streptomyces</taxon>
    </lineage>
</organism>
<sequence>MTTTSASTYGERHTVVRLPEFTGADREEVRGGVPDPFEIEGLVMAWRPKQEHFGIRREGRLVAHAGLVTVPVAIAGSRTEAVGLGGVIVAPGLRGRGLGRAVVTAAVDHARGMGPDVGLLFCWPEWMPVYESLGWRELEEHVRVEQPDGPVTMPMRTMWTPLREGAGWPPGPVHLLSLPF</sequence>
<dbReference type="GO" id="GO:0016747">
    <property type="term" value="F:acyltransferase activity, transferring groups other than amino-acyl groups"/>
    <property type="evidence" value="ECO:0007669"/>
    <property type="project" value="InterPro"/>
</dbReference>
<protein>
    <submittedName>
        <fullName evidence="2">Acetyltransferase (GNAT) domain-containing protein</fullName>
    </submittedName>
</protein>
<dbReference type="STRING" id="403935.SAMN05216481_105281"/>
<dbReference type="CDD" id="cd04301">
    <property type="entry name" value="NAT_SF"/>
    <property type="match status" value="1"/>
</dbReference>
<reference evidence="3" key="1">
    <citation type="submission" date="2016-10" db="EMBL/GenBank/DDBJ databases">
        <authorList>
            <person name="Varghese N."/>
            <person name="Submissions S."/>
        </authorList>
    </citation>
    <scope>NUCLEOTIDE SEQUENCE [LARGE SCALE GENOMIC DNA]</scope>
    <source>
        <strain evidence="3">CGMCC 4.3519</strain>
    </source>
</reference>
<evidence type="ECO:0000259" key="1">
    <source>
        <dbReference type="PROSITE" id="PS51186"/>
    </source>
</evidence>
<keyword evidence="3" id="KW-1185">Reference proteome</keyword>
<dbReference type="EMBL" id="FOET01000005">
    <property type="protein sequence ID" value="SEQ28707.1"/>
    <property type="molecule type" value="Genomic_DNA"/>
</dbReference>
<dbReference type="AlphaFoldDB" id="A0A1H9ESZ9"/>
<dbReference type="Pfam" id="PF13527">
    <property type="entry name" value="Acetyltransf_9"/>
    <property type="match status" value="1"/>
</dbReference>
<dbReference type="InterPro" id="IPR016181">
    <property type="entry name" value="Acyl_CoA_acyltransferase"/>
</dbReference>
<feature type="domain" description="N-acetyltransferase" evidence="1">
    <location>
        <begin position="16"/>
        <end position="160"/>
    </location>
</feature>